<dbReference type="SMART" id="SM00465">
    <property type="entry name" value="GIYc"/>
    <property type="match status" value="1"/>
</dbReference>
<dbReference type="Pfam" id="PF01541">
    <property type="entry name" value="GIY-YIG"/>
    <property type="match status" value="1"/>
</dbReference>
<protein>
    <submittedName>
        <fullName evidence="2">Exonuclease domain-containing protein</fullName>
    </submittedName>
</protein>
<keyword evidence="3" id="KW-1185">Reference proteome</keyword>
<keyword evidence="2" id="KW-0269">Exonuclease</keyword>
<dbReference type="RefSeq" id="WP_249655699.1">
    <property type="nucleotide sequence ID" value="NZ_JAMFMA010000001.1"/>
</dbReference>
<proteinExistence type="predicted"/>
<gene>
    <name evidence="2" type="ORF">M3P19_00745</name>
</gene>
<name>A0ABT0PP76_9FLAO</name>
<keyword evidence="2" id="KW-0378">Hydrolase</keyword>
<evidence type="ECO:0000313" key="3">
    <source>
        <dbReference type="Proteomes" id="UP001203607"/>
    </source>
</evidence>
<accession>A0ABT0PP76</accession>
<dbReference type="Pfam" id="PF00929">
    <property type="entry name" value="RNase_T"/>
    <property type="match status" value="1"/>
</dbReference>
<dbReference type="InterPro" id="IPR036397">
    <property type="entry name" value="RNaseH_sf"/>
</dbReference>
<reference evidence="2 3" key="1">
    <citation type="submission" date="2022-05" db="EMBL/GenBank/DDBJ databases">
        <authorList>
            <person name="Park J.-S."/>
        </authorList>
    </citation>
    <scope>NUCLEOTIDE SEQUENCE [LARGE SCALE GENOMIC DNA]</scope>
    <source>
        <strain evidence="2 3">2012CJ35-5</strain>
    </source>
</reference>
<organism evidence="2 3">
    <name type="scientific">Flagellimonas spongiicola</name>
    <dbReference type="NCBI Taxonomy" id="2942208"/>
    <lineage>
        <taxon>Bacteria</taxon>
        <taxon>Pseudomonadati</taxon>
        <taxon>Bacteroidota</taxon>
        <taxon>Flavobacteriia</taxon>
        <taxon>Flavobacteriales</taxon>
        <taxon>Flavobacteriaceae</taxon>
        <taxon>Flagellimonas</taxon>
    </lineage>
</organism>
<comment type="caution">
    <text evidence="2">The sequence shown here is derived from an EMBL/GenBank/DDBJ whole genome shotgun (WGS) entry which is preliminary data.</text>
</comment>
<feature type="domain" description="GIY-YIG" evidence="1">
    <location>
        <begin position="205"/>
        <end position="281"/>
    </location>
</feature>
<dbReference type="InterPro" id="IPR047296">
    <property type="entry name" value="GIY-YIG_UvrC_Cho"/>
</dbReference>
<dbReference type="GO" id="GO:0004527">
    <property type="term" value="F:exonuclease activity"/>
    <property type="evidence" value="ECO:0007669"/>
    <property type="project" value="UniProtKB-KW"/>
</dbReference>
<dbReference type="EMBL" id="JAMFMA010000001">
    <property type="protein sequence ID" value="MCL6272512.1"/>
    <property type="molecule type" value="Genomic_DNA"/>
</dbReference>
<dbReference type="SMART" id="SM00479">
    <property type="entry name" value="EXOIII"/>
    <property type="match status" value="1"/>
</dbReference>
<dbReference type="SUPFAM" id="SSF82771">
    <property type="entry name" value="GIY-YIG endonuclease"/>
    <property type="match status" value="1"/>
</dbReference>
<dbReference type="CDD" id="cd06127">
    <property type="entry name" value="DEDDh"/>
    <property type="match status" value="1"/>
</dbReference>
<keyword evidence="2" id="KW-0540">Nuclease</keyword>
<dbReference type="InterPro" id="IPR006054">
    <property type="entry name" value="DnaQ"/>
</dbReference>
<dbReference type="Gene3D" id="3.30.420.10">
    <property type="entry name" value="Ribonuclease H-like superfamily/Ribonuclease H"/>
    <property type="match status" value="1"/>
</dbReference>
<dbReference type="CDD" id="cd10434">
    <property type="entry name" value="GIY-YIG_UvrC_Cho"/>
    <property type="match status" value="1"/>
</dbReference>
<sequence>MFISFFSDLYTIIDIETTGNGIKGNRITEIAIFKFDGVQIVDEYTTLVDPLCPIPSFITGLTGIDDQMVQGAPTFEAIADTIQEFTKDTIFVAHAVNFDYGVIKEEFRQIGVDFVRKKLCTVRLSRKLIPGLQSYSLGKLCSAVQIPLKDRHRARGDAHATTLLFHKLVHTPGSDSIIQKFLNARSQEATLPPHLPKSIFDGIPQKPGIYYFKNQKGAIIYVGKAINLKKRVLGHFYDKSTKEIRMCSETASIDFKLSGSELVALLMESAEIKRLFPLYNSAQKRIGKQFALFSYEDRKGIKHLAFNINKGIPNPIKVFYNQTDCRAYLELLCKTFALCPKYCHLQQTNGACSHHEITTCEGICTGEEAIENYNQKVDTAIASIKSSQKEIRIIKEKGRKPTENGVVLIEEGIYKGYGFIDHEMEISTLADIEAFIIPQKNTLETQRIVESLLPKSESFVI</sequence>
<dbReference type="InterPro" id="IPR013520">
    <property type="entry name" value="Ribonucl_H"/>
</dbReference>
<evidence type="ECO:0000313" key="2">
    <source>
        <dbReference type="EMBL" id="MCL6272512.1"/>
    </source>
</evidence>
<dbReference type="Proteomes" id="UP001203607">
    <property type="component" value="Unassembled WGS sequence"/>
</dbReference>
<dbReference type="InterPro" id="IPR035901">
    <property type="entry name" value="GIY-YIG_endonuc_sf"/>
</dbReference>
<evidence type="ECO:0000259" key="1">
    <source>
        <dbReference type="PROSITE" id="PS50164"/>
    </source>
</evidence>
<dbReference type="Gene3D" id="3.40.1440.10">
    <property type="entry name" value="GIY-YIG endonuclease"/>
    <property type="match status" value="1"/>
</dbReference>
<dbReference type="PANTHER" id="PTHR30231">
    <property type="entry name" value="DNA POLYMERASE III SUBUNIT EPSILON"/>
    <property type="match status" value="1"/>
</dbReference>
<dbReference type="SUPFAM" id="SSF53098">
    <property type="entry name" value="Ribonuclease H-like"/>
    <property type="match status" value="1"/>
</dbReference>
<dbReference type="InterPro" id="IPR012337">
    <property type="entry name" value="RNaseH-like_sf"/>
</dbReference>
<dbReference type="InterPro" id="IPR000305">
    <property type="entry name" value="GIY-YIG_endonuc"/>
</dbReference>
<dbReference type="PROSITE" id="PS50164">
    <property type="entry name" value="GIY_YIG"/>
    <property type="match status" value="1"/>
</dbReference>
<dbReference type="NCBIfam" id="TIGR00573">
    <property type="entry name" value="dnaq"/>
    <property type="match status" value="1"/>
</dbReference>
<dbReference type="PANTHER" id="PTHR30231:SF37">
    <property type="entry name" value="EXODEOXYRIBONUCLEASE 10"/>
    <property type="match status" value="1"/>
</dbReference>